<dbReference type="GO" id="GO:0009288">
    <property type="term" value="C:bacterial-type flagellum"/>
    <property type="evidence" value="ECO:0007669"/>
    <property type="project" value="InterPro"/>
</dbReference>
<dbReference type="RefSeq" id="WP_013281066.1">
    <property type="nucleotide sequence ID" value="NC_014387.1"/>
</dbReference>
<dbReference type="eggNOG" id="COG1344">
    <property type="taxonomic scope" value="Bacteria"/>
</dbReference>
<reference evidence="3 4" key="1">
    <citation type="journal article" date="2010" name="PLoS ONE">
        <title>The glycobiome of the rumen bacterium Butyrivibrio proteoclasticus B316(T) highlights adaptation to a polysaccharide-rich environment.</title>
        <authorList>
            <person name="Kelly W.J."/>
            <person name="Leahy S.C."/>
            <person name="Altermann E."/>
            <person name="Yeoman C.J."/>
            <person name="Dunne J.C."/>
            <person name="Kong Z."/>
            <person name="Pacheco D.M."/>
            <person name="Li D."/>
            <person name="Noel S.J."/>
            <person name="Moon C.D."/>
            <person name="Cookson A.L."/>
            <person name="Attwood G.T."/>
        </authorList>
    </citation>
    <scope>NUCLEOTIDE SEQUENCE [LARGE SCALE GENOMIC DNA]</scope>
    <source>
        <strain evidence="4">ATCC 51982 / DSM 14932 / B316</strain>
    </source>
</reference>
<evidence type="ECO:0000313" key="4">
    <source>
        <dbReference type="Proteomes" id="UP000001299"/>
    </source>
</evidence>
<keyword evidence="3" id="KW-0966">Cell projection</keyword>
<dbReference type="PANTHER" id="PTHR42792:SF2">
    <property type="entry name" value="FLAGELLIN"/>
    <property type="match status" value="1"/>
</dbReference>
<sequence length="254" mass="27144">MSGVSSIGGYQDYSAYSSIASGGTINKASEDASGLAIQEKTKSQVNGLDAGSENLTSAKSALNIQDGALSGVEDYLQSIKELSVKAMNGTLSQDDKESIQTQIKEYLKGINDLAESTTYNEKNLTNNDGSLKVASDGNGSTESVATHNATTDALGISEYDVTGNFDMSVIDKAIEKVSSQRAETGAQTNGVESALTYNSHAAMELNGYQMDKEEEKVTKALEELKTKQALDSYQAILQKQRQEDEQQKSMAIFA</sequence>
<keyword evidence="3" id="KW-0969">Cilium</keyword>
<dbReference type="HOGENOM" id="CLU_011142_2_1_9"/>
<protein>
    <recommendedName>
        <fullName evidence="1">Flagellin</fullName>
    </recommendedName>
</protein>
<accession>E0RWN8</accession>
<dbReference type="Gene3D" id="1.20.1330.10">
    <property type="entry name" value="f41 fragment of flagellin, N-terminal domain"/>
    <property type="match status" value="1"/>
</dbReference>
<dbReference type="Proteomes" id="UP000001299">
    <property type="component" value="Chromosome 1"/>
</dbReference>
<gene>
    <name evidence="3" type="primary">fliC5</name>
    <name evidence="3" type="ordered locus">bpr_I1675</name>
</gene>
<organism evidence="3 4">
    <name type="scientific">Butyrivibrio proteoclasticus (strain ATCC 51982 / DSM 14932 / B316)</name>
    <name type="common">Clostridium proteoclasticum</name>
    <dbReference type="NCBI Taxonomy" id="515622"/>
    <lineage>
        <taxon>Bacteria</taxon>
        <taxon>Bacillati</taxon>
        <taxon>Bacillota</taxon>
        <taxon>Clostridia</taxon>
        <taxon>Lachnospirales</taxon>
        <taxon>Lachnospiraceae</taxon>
        <taxon>Butyrivibrio</taxon>
    </lineage>
</organism>
<evidence type="ECO:0000259" key="2">
    <source>
        <dbReference type="Pfam" id="PF00669"/>
    </source>
</evidence>
<dbReference type="KEGG" id="bpb:bpr_I1675"/>
<feature type="domain" description="Flagellin N-terminal" evidence="2">
    <location>
        <begin position="17"/>
        <end position="124"/>
    </location>
</feature>
<dbReference type="EMBL" id="CP001810">
    <property type="protein sequence ID" value="ADL34412.1"/>
    <property type="molecule type" value="Genomic_DNA"/>
</dbReference>
<dbReference type="PANTHER" id="PTHR42792">
    <property type="entry name" value="FLAGELLIN"/>
    <property type="match status" value="1"/>
</dbReference>
<dbReference type="AlphaFoldDB" id="E0RWN8"/>
<proteinExistence type="predicted"/>
<name>E0RWN8_BUTPB</name>
<dbReference type="InterPro" id="IPR001029">
    <property type="entry name" value="Flagellin_N"/>
</dbReference>
<evidence type="ECO:0000313" key="3">
    <source>
        <dbReference type="EMBL" id="ADL34412.1"/>
    </source>
</evidence>
<dbReference type="GO" id="GO:0005198">
    <property type="term" value="F:structural molecule activity"/>
    <property type="evidence" value="ECO:0007669"/>
    <property type="project" value="InterPro"/>
</dbReference>
<keyword evidence="4" id="KW-1185">Reference proteome</keyword>
<dbReference type="SUPFAM" id="SSF64518">
    <property type="entry name" value="Phase 1 flagellin"/>
    <property type="match status" value="1"/>
</dbReference>
<keyword evidence="3" id="KW-0282">Flagellum</keyword>
<dbReference type="Pfam" id="PF00669">
    <property type="entry name" value="Flagellin_N"/>
    <property type="match status" value="1"/>
</dbReference>
<dbReference type="InterPro" id="IPR001492">
    <property type="entry name" value="Flagellin"/>
</dbReference>
<evidence type="ECO:0000256" key="1">
    <source>
        <dbReference type="ARBA" id="ARBA00020110"/>
    </source>
</evidence>
<dbReference type="PRINTS" id="PR00207">
    <property type="entry name" value="FLAGELLIN"/>
</dbReference>
<dbReference type="STRING" id="515622.bpr_I1675"/>